<protein>
    <recommendedName>
        <fullName evidence="3">SpoVT-AbrB domain-containing protein</fullName>
    </recommendedName>
</protein>
<keyword evidence="2" id="KW-1185">Reference proteome</keyword>
<dbReference type="HOGENOM" id="CLU_2751166_0_0_9"/>
<dbReference type="RefSeq" id="WP_011878103.1">
    <property type="nucleotide sequence ID" value="NC_009253.1"/>
</dbReference>
<dbReference type="OrthoDB" id="1799132at2"/>
<gene>
    <name evidence="1" type="ordered locus">Dred_1764</name>
</gene>
<sequence length="73" mass="8311">MPTLTGITIDEYGQLRFPLEVSQILNLKNNEMLKVKIQSDHLVLIPQKAGTDEEILDEMLKVIIHEGILIDIK</sequence>
<evidence type="ECO:0000313" key="1">
    <source>
        <dbReference type="EMBL" id="ABO50289.1"/>
    </source>
</evidence>
<evidence type="ECO:0000313" key="2">
    <source>
        <dbReference type="Proteomes" id="UP000001556"/>
    </source>
</evidence>
<dbReference type="InterPro" id="IPR037914">
    <property type="entry name" value="SpoVT-AbrB_sf"/>
</dbReference>
<dbReference type="AlphaFoldDB" id="A4J5D6"/>
<evidence type="ECO:0008006" key="3">
    <source>
        <dbReference type="Google" id="ProtNLM"/>
    </source>
</evidence>
<dbReference type="KEGG" id="drm:Dred_1764"/>
<reference evidence="1 2" key="1">
    <citation type="submission" date="2007-03" db="EMBL/GenBank/DDBJ databases">
        <title>Complete sequence of Desulfotomaculum reducens MI-1.</title>
        <authorList>
            <consortium name="US DOE Joint Genome Institute"/>
            <person name="Copeland A."/>
            <person name="Lucas S."/>
            <person name="Lapidus A."/>
            <person name="Barry K."/>
            <person name="Detter J.C."/>
            <person name="Glavina del Rio T."/>
            <person name="Hammon N."/>
            <person name="Israni S."/>
            <person name="Dalin E."/>
            <person name="Tice H."/>
            <person name="Pitluck S."/>
            <person name="Sims D."/>
            <person name="Brettin T."/>
            <person name="Bruce D."/>
            <person name="Han C."/>
            <person name="Tapia R."/>
            <person name="Schmutz J."/>
            <person name="Larimer F."/>
            <person name="Land M."/>
            <person name="Hauser L."/>
            <person name="Kyrpides N."/>
            <person name="Kim E."/>
            <person name="Tebo B.M."/>
            <person name="Richardson P."/>
        </authorList>
    </citation>
    <scope>NUCLEOTIDE SEQUENCE [LARGE SCALE GENOMIC DNA]</scope>
    <source>
        <strain evidence="1 2">MI-1</strain>
    </source>
</reference>
<name>A4J5D6_DESRM</name>
<organism evidence="1 2">
    <name type="scientific">Desulforamulus reducens (strain ATCC BAA-1160 / DSM 100696 / MI-1)</name>
    <name type="common">Desulfotomaculum reducens</name>
    <dbReference type="NCBI Taxonomy" id="349161"/>
    <lineage>
        <taxon>Bacteria</taxon>
        <taxon>Bacillati</taxon>
        <taxon>Bacillota</taxon>
        <taxon>Clostridia</taxon>
        <taxon>Eubacteriales</taxon>
        <taxon>Peptococcaceae</taxon>
        <taxon>Desulforamulus</taxon>
    </lineage>
</organism>
<dbReference type="SUPFAM" id="SSF89447">
    <property type="entry name" value="AbrB/MazE/MraZ-like"/>
    <property type="match status" value="1"/>
</dbReference>
<dbReference type="EMBL" id="CP000612">
    <property type="protein sequence ID" value="ABO50289.1"/>
    <property type="molecule type" value="Genomic_DNA"/>
</dbReference>
<proteinExistence type="predicted"/>
<dbReference type="Proteomes" id="UP000001556">
    <property type="component" value="Chromosome"/>
</dbReference>
<accession>A4J5D6</accession>
<dbReference type="STRING" id="349161.Dred_1764"/>